<dbReference type="GeneID" id="3702950"/>
<dbReference type="Gene3D" id="3.30.230.10">
    <property type="match status" value="1"/>
</dbReference>
<dbReference type="InterPro" id="IPR014762">
    <property type="entry name" value="DNA_mismatch_repair_CS"/>
</dbReference>
<name>A0A1U7ETV1_NATPD</name>
<dbReference type="GO" id="GO:0032300">
    <property type="term" value="C:mismatch repair complex"/>
    <property type="evidence" value="ECO:0007669"/>
    <property type="project" value="InterPro"/>
</dbReference>
<dbReference type="NCBIfam" id="TIGR00585">
    <property type="entry name" value="mutl"/>
    <property type="match status" value="1"/>
</dbReference>
<evidence type="ECO:0000259" key="7">
    <source>
        <dbReference type="SMART" id="SM01340"/>
    </source>
</evidence>
<dbReference type="HAMAP" id="MF_00149">
    <property type="entry name" value="DNA_mis_repair"/>
    <property type="match status" value="1"/>
</dbReference>
<dbReference type="EMBL" id="CR936257">
    <property type="protein sequence ID" value="CAI48359.1"/>
    <property type="molecule type" value="Genomic_DNA"/>
</dbReference>
<dbReference type="EnsemblBacteria" id="CAI48359">
    <property type="protein sequence ID" value="CAI48359"/>
    <property type="gene ID" value="NP_0536A"/>
</dbReference>
<feature type="compositionally biased region" description="Low complexity" evidence="5">
    <location>
        <begin position="447"/>
        <end position="456"/>
    </location>
</feature>
<dbReference type="GO" id="GO:0140664">
    <property type="term" value="F:ATP-dependent DNA damage sensor activity"/>
    <property type="evidence" value="ECO:0007669"/>
    <property type="project" value="InterPro"/>
</dbReference>
<dbReference type="Gene3D" id="3.30.1370.100">
    <property type="entry name" value="MutL, C-terminal domain, regulatory subdomain"/>
    <property type="match status" value="1"/>
</dbReference>
<protein>
    <recommendedName>
        <fullName evidence="4">DNA mismatch repair protein MutL</fullName>
    </recommendedName>
</protein>
<evidence type="ECO:0000313" key="9">
    <source>
        <dbReference type="Proteomes" id="UP000002698"/>
    </source>
</evidence>
<evidence type="ECO:0000256" key="5">
    <source>
        <dbReference type="SAM" id="MobiDB-lite"/>
    </source>
</evidence>
<comment type="similarity">
    <text evidence="1 4">Belongs to the DNA mismatch repair MutL/HexB family.</text>
</comment>
<dbReference type="InterPro" id="IPR002099">
    <property type="entry name" value="MutL/Mlh/PMS"/>
</dbReference>
<dbReference type="GO" id="GO:0006298">
    <property type="term" value="P:mismatch repair"/>
    <property type="evidence" value="ECO:0007669"/>
    <property type="project" value="UniProtKB-UniRule"/>
</dbReference>
<feature type="compositionally biased region" description="Polar residues" evidence="5">
    <location>
        <begin position="372"/>
        <end position="389"/>
    </location>
</feature>
<dbReference type="FunFam" id="3.30.565.10:FF:000003">
    <property type="entry name" value="DNA mismatch repair endonuclease MutL"/>
    <property type="match status" value="1"/>
</dbReference>
<dbReference type="GO" id="GO:0016887">
    <property type="term" value="F:ATP hydrolysis activity"/>
    <property type="evidence" value="ECO:0007669"/>
    <property type="project" value="InterPro"/>
</dbReference>
<feature type="domain" description="MutL C-terminal dimerisation" evidence="6">
    <location>
        <begin position="515"/>
        <end position="660"/>
    </location>
</feature>
<keyword evidence="9" id="KW-1185">Reference proteome</keyword>
<dbReference type="InterPro" id="IPR042121">
    <property type="entry name" value="MutL_C_regsub"/>
</dbReference>
<evidence type="ECO:0000256" key="1">
    <source>
        <dbReference type="ARBA" id="ARBA00006082"/>
    </source>
</evidence>
<dbReference type="STRING" id="348780.NP_0536A"/>
<dbReference type="Pfam" id="PF08676">
    <property type="entry name" value="MutL_C"/>
    <property type="match status" value="1"/>
</dbReference>
<sequence length="712" mass="75066">MAPEIRELDAETRDRIAAGEVVERPASVVKELVENALDADASRVDVTVEAGGKDRIVVADDGVGMSETDARAAVKEHTTSKLRDVSDLDTIGTLGFRGEALHAIGSVARLRLRTKPRDGTRGTELVVEGGDVVDCGPVGCPEGTTVEVTALFENVPARRKYLKTDTTEFDHVQQVVAGYALAAPDVAVRLDHDGRETFATPGDGDRQSAVLEVYGREVAASMVSVEQSWDDGPVAGVAGLVSHPETNRAGRDYMTTLVNGRYVTASAVREAIVEAYGRQLAADRYPFAVIDIDLPPGGVDVNVHPRKLEVLFSDEKTVRERVENAVESALLDAGLLRSRAPRGQSAPEQTEIPADEEPPRTESGHRRRPAVGSSSTSGRAADSTEQSNAADDVRSDPPAASGGGTEPDVTASSDGTTESDATGPANASNDGPAPSPTSSPDESPGHAAADAAPPTAGESPAVARDDADSESTADAAASASDGTDRFRAATTQRTLDGETTTGTPETFDRLPSMTVFGQFDDTYLVAEADDGLVLIDQHAADERINYERLKAAVDGDLTTQALAEPVSVSLTAREAALVEEYGEALSRLGFRVRTDDDRTLTVTTAPALLVEAAGDAMPELARDLLGEFTGGDPDGTVAAVVDDLLGDLACHPSIKGNTSLREGTVEGLLSALDDCENPYACPHGRPTVLELPREEIETRFERDYPGHGDRRE</sequence>
<feature type="compositionally biased region" description="Polar residues" evidence="5">
    <location>
        <begin position="410"/>
        <end position="429"/>
    </location>
</feature>
<dbReference type="PROSITE" id="PS00058">
    <property type="entry name" value="DNA_MISMATCH_REPAIR_1"/>
    <property type="match status" value="1"/>
</dbReference>
<dbReference type="GO" id="GO:0030983">
    <property type="term" value="F:mismatched DNA binding"/>
    <property type="evidence" value="ECO:0007669"/>
    <property type="project" value="InterPro"/>
</dbReference>
<dbReference type="CDD" id="cd00782">
    <property type="entry name" value="MutL_Trans"/>
    <property type="match status" value="1"/>
</dbReference>
<feature type="compositionally biased region" description="Low complexity" evidence="5">
    <location>
        <begin position="470"/>
        <end position="481"/>
    </location>
</feature>
<dbReference type="InterPro" id="IPR037198">
    <property type="entry name" value="MutL_C_sf"/>
</dbReference>
<dbReference type="SUPFAM" id="SSF118116">
    <property type="entry name" value="DNA mismatch repair protein MutL"/>
    <property type="match status" value="1"/>
</dbReference>
<dbReference type="SMART" id="SM00853">
    <property type="entry name" value="MutL_C"/>
    <property type="match status" value="1"/>
</dbReference>
<dbReference type="PANTHER" id="PTHR10073">
    <property type="entry name" value="DNA MISMATCH REPAIR PROTEIN MLH, PMS, MUTL"/>
    <property type="match status" value="1"/>
</dbReference>
<dbReference type="InterPro" id="IPR013507">
    <property type="entry name" value="DNA_mismatch_S5_2-like"/>
</dbReference>
<accession>A0A1U7ETV1</accession>
<dbReference type="PANTHER" id="PTHR10073:SF12">
    <property type="entry name" value="DNA MISMATCH REPAIR PROTEIN MLH1"/>
    <property type="match status" value="1"/>
</dbReference>
<keyword evidence="3 4" id="KW-0234">DNA repair</keyword>
<dbReference type="OrthoDB" id="146201at2157"/>
<dbReference type="Proteomes" id="UP000002698">
    <property type="component" value="Chromosome"/>
</dbReference>
<dbReference type="InterPro" id="IPR042120">
    <property type="entry name" value="MutL_C_dimsub"/>
</dbReference>
<evidence type="ECO:0000259" key="6">
    <source>
        <dbReference type="SMART" id="SM00853"/>
    </source>
</evidence>
<feature type="domain" description="DNA mismatch repair protein S5" evidence="7">
    <location>
        <begin position="210"/>
        <end position="331"/>
    </location>
</feature>
<dbReference type="Pfam" id="PF13589">
    <property type="entry name" value="HATPase_c_3"/>
    <property type="match status" value="1"/>
</dbReference>
<keyword evidence="2 4" id="KW-0227">DNA damage</keyword>
<organism evidence="8 9">
    <name type="scientific">Natronomonas pharaonis (strain ATCC 35678 / DSM 2160 / CIP 103997 / JCM 8858 / NBRC 14720 / NCIMB 2260 / Gabara)</name>
    <name type="common">Halobacterium pharaonis</name>
    <dbReference type="NCBI Taxonomy" id="348780"/>
    <lineage>
        <taxon>Archaea</taxon>
        <taxon>Methanobacteriati</taxon>
        <taxon>Methanobacteriota</taxon>
        <taxon>Stenosarchaea group</taxon>
        <taxon>Halobacteria</taxon>
        <taxon>Halobacteriales</taxon>
        <taxon>Natronomonadaceae</taxon>
        <taxon>Natronomonas</taxon>
    </lineage>
</organism>
<dbReference type="HOGENOM" id="CLU_004131_4_1_2"/>
<dbReference type="AlphaFoldDB" id="A0A1U7ETV1"/>
<dbReference type="InterPro" id="IPR020667">
    <property type="entry name" value="DNA_mismatch_repair_MutL"/>
</dbReference>
<evidence type="ECO:0000256" key="2">
    <source>
        <dbReference type="ARBA" id="ARBA00022763"/>
    </source>
</evidence>
<gene>
    <name evidence="4 8" type="primary">mutL</name>
    <name evidence="8" type="ordered locus">NP_0536A</name>
</gene>
<dbReference type="Pfam" id="PF01119">
    <property type="entry name" value="DNA_mis_repair"/>
    <property type="match status" value="1"/>
</dbReference>
<dbReference type="eggNOG" id="arCOG01166">
    <property type="taxonomic scope" value="Archaea"/>
</dbReference>
<feature type="region of interest" description="Disordered" evidence="5">
    <location>
        <begin position="337"/>
        <end position="510"/>
    </location>
</feature>
<evidence type="ECO:0000256" key="3">
    <source>
        <dbReference type="ARBA" id="ARBA00023204"/>
    </source>
</evidence>
<dbReference type="Gene3D" id="3.30.1540.20">
    <property type="entry name" value="MutL, C-terminal domain, dimerisation subdomain"/>
    <property type="match status" value="1"/>
</dbReference>
<reference evidence="8 9" key="1">
    <citation type="journal article" date="2005" name="Genome Res.">
        <title>Living with two extremes: conclusions from the genome sequence of Natronomonas pharaonis.</title>
        <authorList>
            <person name="Falb M."/>
            <person name="Pfeiffer F."/>
            <person name="Palm P."/>
            <person name="Rodewald K."/>
            <person name="Hickmann V."/>
            <person name="Tittor J."/>
            <person name="Oesterhelt D."/>
        </authorList>
    </citation>
    <scope>NUCLEOTIDE SEQUENCE [LARGE SCALE GENOMIC DNA]</scope>
    <source>
        <strain evidence="9">ATCC 35678 / DSM 2160 / CIP 103997 / JCM 8858 / NBRC 14720 / NCIMB 2260 / Gabara</strain>
    </source>
</reference>
<dbReference type="InterPro" id="IPR020568">
    <property type="entry name" value="Ribosomal_Su5_D2-typ_SF"/>
</dbReference>
<proteinExistence type="inferred from homology"/>
<dbReference type="CDD" id="cd16926">
    <property type="entry name" value="HATPase_MutL-MLH-PMS-like"/>
    <property type="match status" value="1"/>
</dbReference>
<dbReference type="Gene3D" id="3.30.565.10">
    <property type="entry name" value="Histidine kinase-like ATPase, C-terminal domain"/>
    <property type="match status" value="1"/>
</dbReference>
<dbReference type="InterPro" id="IPR014721">
    <property type="entry name" value="Ribsml_uS5_D2-typ_fold_subgr"/>
</dbReference>
<dbReference type="SMART" id="SM01340">
    <property type="entry name" value="DNA_mis_repair"/>
    <property type="match status" value="1"/>
</dbReference>
<dbReference type="InterPro" id="IPR036890">
    <property type="entry name" value="HATPase_C_sf"/>
</dbReference>
<dbReference type="KEGG" id="nph:NP_0536A"/>
<comment type="function">
    <text evidence="4">This protein is involved in the repair of mismatches in DNA. It is required for dam-dependent methyl-directed DNA mismatch repair. May act as a 'molecular matchmaker', a protein that promotes the formation of a stable complex between two or more DNA-binding proteins in an ATP-dependent manner without itself being part of a final effector complex.</text>
</comment>
<dbReference type="SUPFAM" id="SSF55874">
    <property type="entry name" value="ATPase domain of HSP90 chaperone/DNA topoisomerase II/histidine kinase"/>
    <property type="match status" value="1"/>
</dbReference>
<evidence type="ECO:0000313" key="8">
    <source>
        <dbReference type="EMBL" id="CAI48359.1"/>
    </source>
</evidence>
<dbReference type="GO" id="GO:0005524">
    <property type="term" value="F:ATP binding"/>
    <property type="evidence" value="ECO:0007669"/>
    <property type="project" value="InterPro"/>
</dbReference>
<dbReference type="InterPro" id="IPR014790">
    <property type="entry name" value="MutL_C"/>
</dbReference>
<dbReference type="SUPFAM" id="SSF54211">
    <property type="entry name" value="Ribosomal protein S5 domain 2-like"/>
    <property type="match status" value="1"/>
</dbReference>
<feature type="compositionally biased region" description="Polar residues" evidence="5">
    <location>
        <begin position="489"/>
        <end position="504"/>
    </location>
</feature>
<dbReference type="RefSeq" id="WP_011321995.1">
    <property type="nucleotide sequence ID" value="NC_007426.1"/>
</dbReference>
<dbReference type="InterPro" id="IPR038973">
    <property type="entry name" value="MutL/Mlh/Pms-like"/>
</dbReference>
<evidence type="ECO:0000256" key="4">
    <source>
        <dbReference type="HAMAP-Rule" id="MF_00149"/>
    </source>
</evidence>